<name>A0A382IAP8_9ZZZZ</name>
<reference evidence="1" key="1">
    <citation type="submission" date="2018-05" db="EMBL/GenBank/DDBJ databases">
        <authorList>
            <person name="Lanie J.A."/>
            <person name="Ng W.-L."/>
            <person name="Kazmierczak K.M."/>
            <person name="Andrzejewski T.M."/>
            <person name="Davidsen T.M."/>
            <person name="Wayne K.J."/>
            <person name="Tettelin H."/>
            <person name="Glass J.I."/>
            <person name="Rusch D."/>
            <person name="Podicherti R."/>
            <person name="Tsui H.-C.T."/>
            <person name="Winkler M.E."/>
        </authorList>
    </citation>
    <scope>NUCLEOTIDE SEQUENCE</scope>
</reference>
<dbReference type="EMBL" id="UINC01066276">
    <property type="protein sequence ID" value="SVB96814.1"/>
    <property type="molecule type" value="Genomic_DNA"/>
</dbReference>
<organism evidence="1">
    <name type="scientific">marine metagenome</name>
    <dbReference type="NCBI Taxonomy" id="408172"/>
    <lineage>
        <taxon>unclassified sequences</taxon>
        <taxon>metagenomes</taxon>
        <taxon>ecological metagenomes</taxon>
    </lineage>
</organism>
<gene>
    <name evidence="1" type="ORF">METZ01_LOCUS249668</name>
</gene>
<dbReference type="AlphaFoldDB" id="A0A382IAP8"/>
<evidence type="ECO:0000313" key="1">
    <source>
        <dbReference type="EMBL" id="SVB96814.1"/>
    </source>
</evidence>
<protein>
    <submittedName>
        <fullName evidence="1">Uncharacterized protein</fullName>
    </submittedName>
</protein>
<accession>A0A382IAP8</accession>
<feature type="non-terminal residue" evidence="1">
    <location>
        <position position="38"/>
    </location>
</feature>
<sequence>MVRLLGLVSFSLVASVHAAEEGEKISAEALSFWEKEAK</sequence>
<proteinExistence type="predicted"/>